<accession>A0ABN8S711</accession>
<dbReference type="Proteomes" id="UP001159427">
    <property type="component" value="Unassembled WGS sequence"/>
</dbReference>
<protein>
    <submittedName>
        <fullName evidence="2">Uncharacterized protein</fullName>
    </submittedName>
</protein>
<dbReference type="EMBL" id="CALNXI010002365">
    <property type="protein sequence ID" value="CAH3186805.1"/>
    <property type="molecule type" value="Genomic_DNA"/>
</dbReference>
<reference evidence="2 3" key="1">
    <citation type="submission" date="2022-05" db="EMBL/GenBank/DDBJ databases">
        <authorList>
            <consortium name="Genoscope - CEA"/>
            <person name="William W."/>
        </authorList>
    </citation>
    <scope>NUCLEOTIDE SEQUENCE [LARGE SCALE GENOMIC DNA]</scope>
</reference>
<feature type="region of interest" description="Disordered" evidence="1">
    <location>
        <begin position="35"/>
        <end position="54"/>
    </location>
</feature>
<comment type="caution">
    <text evidence="2">The sequence shown here is derived from an EMBL/GenBank/DDBJ whole genome shotgun (WGS) entry which is preliminary data.</text>
</comment>
<proteinExistence type="predicted"/>
<sequence>MSLLTRKQRKVEWKTTAKKLMAQGTDESEEDIVLGEWSSGPDSERDATSGERECYSIDESDKTWFVFESDSEEELPVFPCLTDVTDTWNKVLNVLSNRLGNMFSIQSVNTGL</sequence>
<evidence type="ECO:0000256" key="1">
    <source>
        <dbReference type="SAM" id="MobiDB-lite"/>
    </source>
</evidence>
<evidence type="ECO:0000313" key="2">
    <source>
        <dbReference type="EMBL" id="CAH3186805.1"/>
    </source>
</evidence>
<gene>
    <name evidence="2" type="ORF">PEVE_00017130</name>
</gene>
<feature type="compositionally biased region" description="Basic and acidic residues" evidence="1">
    <location>
        <begin position="42"/>
        <end position="54"/>
    </location>
</feature>
<organism evidence="2 3">
    <name type="scientific">Porites evermanni</name>
    <dbReference type="NCBI Taxonomy" id="104178"/>
    <lineage>
        <taxon>Eukaryota</taxon>
        <taxon>Metazoa</taxon>
        <taxon>Cnidaria</taxon>
        <taxon>Anthozoa</taxon>
        <taxon>Hexacorallia</taxon>
        <taxon>Scleractinia</taxon>
        <taxon>Fungiina</taxon>
        <taxon>Poritidae</taxon>
        <taxon>Porites</taxon>
    </lineage>
</organism>
<keyword evidence="3" id="KW-1185">Reference proteome</keyword>
<evidence type="ECO:0000313" key="3">
    <source>
        <dbReference type="Proteomes" id="UP001159427"/>
    </source>
</evidence>
<name>A0ABN8S711_9CNID</name>